<reference evidence="10" key="1">
    <citation type="submission" date="2016-11" db="EMBL/GenBank/DDBJ databases">
        <authorList>
            <person name="Varghese N."/>
            <person name="Submissions S."/>
        </authorList>
    </citation>
    <scope>NUCLEOTIDE SEQUENCE [LARGE SCALE GENOMIC DNA]</scope>
    <source>
        <strain evidence="10">DSM 16478</strain>
    </source>
</reference>
<gene>
    <name evidence="9" type="ORF">SAMN04488007_1176</name>
</gene>
<evidence type="ECO:0000256" key="4">
    <source>
        <dbReference type="ARBA" id="ARBA00022692"/>
    </source>
</evidence>
<protein>
    <submittedName>
        <fullName evidence="9">Putative colanic acid biosysnthesis UDP-glucose lipid carrier transferase</fullName>
    </submittedName>
</protein>
<dbReference type="EMBL" id="FQZX01000001">
    <property type="protein sequence ID" value="SHJ71072.1"/>
    <property type="molecule type" value="Genomic_DNA"/>
</dbReference>
<proteinExistence type="inferred from homology"/>
<accession>A0A1M6LIS6</accession>
<evidence type="ECO:0000256" key="6">
    <source>
        <dbReference type="ARBA" id="ARBA00023136"/>
    </source>
</evidence>
<dbReference type="OrthoDB" id="9808602at2"/>
<feature type="transmembrane region" description="Helical" evidence="7">
    <location>
        <begin position="39"/>
        <end position="57"/>
    </location>
</feature>
<sequence length="448" mass="52270">MKKSNFIIPLSFVVHILLINLTLYAYIPDTYFNGSSILYYNLTWLITTYSLNFYPTARRDGFMTNFKTFVVLFVIYGLVYFTSFVFLGMNSYTPIYLSLVYVQICFLLTLFRVLFYWAKKLYRTKGFNSTRVVVIGKDKNLQKLRRIFDNPEYGYRYMGYFDNVKSDHPTCLGDIESSFNYIFENNVEEVYCMASKLSKAEIQYVMKIADNSLKRIKIIPDNKELFSSAMSIELYGAVPILNLRASPLDLDYSNMIKRIFDILISSFAILFVLSWLTPLVYILMKIDSKGPLFFKQQRHGVNRDVFWCYKFRSMAKSTTSDTQMATKNDVRVTKLGKILRKTSIDELPQFFNVLMGDMSVVGPRPHMVVHTQEYENSVDRYLVRHFIKPGITGLAQIQGCRGEILDRSDIINRVRYDIFYMEKWSLALDAKIVFLTIYNAIKGEAKAY</sequence>
<keyword evidence="10" id="KW-1185">Reference proteome</keyword>
<dbReference type="NCBIfam" id="TIGR03023">
    <property type="entry name" value="WcaJ_sugtrans"/>
    <property type="match status" value="1"/>
</dbReference>
<dbReference type="NCBIfam" id="TIGR03025">
    <property type="entry name" value="EPS_sugtrans"/>
    <property type="match status" value="1"/>
</dbReference>
<dbReference type="InterPro" id="IPR017473">
    <property type="entry name" value="Undecaprenyl-P_gluc_Ptfrase"/>
</dbReference>
<feature type="transmembrane region" description="Helical" evidence="7">
    <location>
        <begin position="95"/>
        <end position="118"/>
    </location>
</feature>
<dbReference type="PANTHER" id="PTHR30576">
    <property type="entry name" value="COLANIC BIOSYNTHESIS UDP-GLUCOSE LIPID CARRIER TRANSFERASE"/>
    <property type="match status" value="1"/>
</dbReference>
<dbReference type="GO" id="GO:0016780">
    <property type="term" value="F:phosphotransferase activity, for other substituted phosphate groups"/>
    <property type="evidence" value="ECO:0007669"/>
    <property type="project" value="TreeGrafter"/>
</dbReference>
<feature type="transmembrane region" description="Helical" evidence="7">
    <location>
        <begin position="7"/>
        <end position="27"/>
    </location>
</feature>
<evidence type="ECO:0000256" key="1">
    <source>
        <dbReference type="ARBA" id="ARBA00004141"/>
    </source>
</evidence>
<keyword evidence="3 9" id="KW-0808">Transferase</keyword>
<dbReference type="InterPro" id="IPR003362">
    <property type="entry name" value="Bact_transf"/>
</dbReference>
<evidence type="ECO:0000313" key="9">
    <source>
        <dbReference type="EMBL" id="SHJ71072.1"/>
    </source>
</evidence>
<dbReference type="PANTHER" id="PTHR30576:SF0">
    <property type="entry name" value="UNDECAPRENYL-PHOSPHATE N-ACETYLGALACTOSAMINYL 1-PHOSPHATE TRANSFERASE-RELATED"/>
    <property type="match status" value="1"/>
</dbReference>
<keyword evidence="6 7" id="KW-0472">Membrane</keyword>
<keyword evidence="4 7" id="KW-0812">Transmembrane</keyword>
<evidence type="ECO:0000313" key="10">
    <source>
        <dbReference type="Proteomes" id="UP000184314"/>
    </source>
</evidence>
<dbReference type="AlphaFoldDB" id="A0A1M6LIS6"/>
<comment type="similarity">
    <text evidence="2">Belongs to the bacterial sugar transferase family.</text>
</comment>
<dbReference type="Pfam" id="PF13727">
    <property type="entry name" value="CoA_binding_3"/>
    <property type="match status" value="1"/>
</dbReference>
<name>A0A1M6LIS6_9FLAO</name>
<evidence type="ECO:0000256" key="2">
    <source>
        <dbReference type="ARBA" id="ARBA00006464"/>
    </source>
</evidence>
<dbReference type="RefSeq" id="WP_073242087.1">
    <property type="nucleotide sequence ID" value="NZ_FQZX01000001.1"/>
</dbReference>
<dbReference type="Gene3D" id="3.40.50.720">
    <property type="entry name" value="NAD(P)-binding Rossmann-like Domain"/>
    <property type="match status" value="1"/>
</dbReference>
<evidence type="ECO:0000256" key="7">
    <source>
        <dbReference type="SAM" id="Phobius"/>
    </source>
</evidence>
<comment type="subcellular location">
    <subcellularLocation>
        <location evidence="1">Membrane</location>
        <topology evidence="1">Multi-pass membrane protein</topology>
    </subcellularLocation>
</comment>
<dbReference type="GO" id="GO:0016020">
    <property type="term" value="C:membrane"/>
    <property type="evidence" value="ECO:0007669"/>
    <property type="project" value="UniProtKB-SubCell"/>
</dbReference>
<feature type="domain" description="Bacterial sugar transferase" evidence="8">
    <location>
        <begin position="257"/>
        <end position="441"/>
    </location>
</feature>
<feature type="transmembrane region" description="Helical" evidence="7">
    <location>
        <begin position="69"/>
        <end position="89"/>
    </location>
</feature>
<evidence type="ECO:0000259" key="8">
    <source>
        <dbReference type="Pfam" id="PF02397"/>
    </source>
</evidence>
<evidence type="ECO:0000256" key="3">
    <source>
        <dbReference type="ARBA" id="ARBA00022679"/>
    </source>
</evidence>
<dbReference type="STRING" id="228958.SAMN04488007_1176"/>
<organism evidence="9 10">
    <name type="scientific">Maribacter aquivivus</name>
    <dbReference type="NCBI Taxonomy" id="228958"/>
    <lineage>
        <taxon>Bacteria</taxon>
        <taxon>Pseudomonadati</taxon>
        <taxon>Bacteroidota</taxon>
        <taxon>Flavobacteriia</taxon>
        <taxon>Flavobacteriales</taxon>
        <taxon>Flavobacteriaceae</taxon>
        <taxon>Maribacter</taxon>
    </lineage>
</organism>
<dbReference type="Proteomes" id="UP000184314">
    <property type="component" value="Unassembled WGS sequence"/>
</dbReference>
<feature type="transmembrane region" description="Helical" evidence="7">
    <location>
        <begin position="262"/>
        <end position="284"/>
    </location>
</feature>
<evidence type="ECO:0000256" key="5">
    <source>
        <dbReference type="ARBA" id="ARBA00022989"/>
    </source>
</evidence>
<keyword evidence="5 7" id="KW-1133">Transmembrane helix</keyword>
<dbReference type="InterPro" id="IPR017475">
    <property type="entry name" value="EPS_sugar_tfrase"/>
</dbReference>
<dbReference type="Pfam" id="PF02397">
    <property type="entry name" value="Bac_transf"/>
    <property type="match status" value="1"/>
</dbReference>